<dbReference type="AlphaFoldDB" id="A0A1R1EC96"/>
<evidence type="ECO:0000256" key="5">
    <source>
        <dbReference type="SAM" id="Coils"/>
    </source>
</evidence>
<dbReference type="Pfam" id="PF01297">
    <property type="entry name" value="ZnuA"/>
    <property type="match status" value="1"/>
</dbReference>
<name>A0A1R1EC96_9BACL</name>
<dbReference type="InterPro" id="IPR050492">
    <property type="entry name" value="Bact_metal-bind_prot9"/>
</dbReference>
<evidence type="ECO:0000256" key="7">
    <source>
        <dbReference type="SAM" id="SignalP"/>
    </source>
</evidence>
<gene>
    <name evidence="8" type="ORF">BK138_29860</name>
</gene>
<feature type="compositionally biased region" description="Basic and acidic residues" evidence="6">
    <location>
        <begin position="143"/>
        <end position="175"/>
    </location>
</feature>
<feature type="region of interest" description="Disordered" evidence="6">
    <location>
        <begin position="143"/>
        <end position="178"/>
    </location>
</feature>
<feature type="compositionally biased region" description="Polar residues" evidence="6">
    <location>
        <begin position="26"/>
        <end position="38"/>
    </location>
</feature>
<dbReference type="InterPro" id="IPR006127">
    <property type="entry name" value="ZnuA-like"/>
</dbReference>
<dbReference type="SUPFAM" id="SSF53807">
    <property type="entry name" value="Helical backbone' metal receptor"/>
    <property type="match status" value="1"/>
</dbReference>
<dbReference type="GO" id="GO:0030001">
    <property type="term" value="P:metal ion transport"/>
    <property type="evidence" value="ECO:0007669"/>
    <property type="project" value="InterPro"/>
</dbReference>
<keyword evidence="9" id="KW-1185">Reference proteome</keyword>
<dbReference type="Proteomes" id="UP000187172">
    <property type="component" value="Unassembled WGS sequence"/>
</dbReference>
<comment type="caution">
    <text evidence="8">The sequence shown here is derived from an EMBL/GenBank/DDBJ whole genome shotgun (WGS) entry which is preliminary data.</text>
</comment>
<dbReference type="GO" id="GO:0046872">
    <property type="term" value="F:metal ion binding"/>
    <property type="evidence" value="ECO:0007669"/>
    <property type="project" value="InterPro"/>
</dbReference>
<dbReference type="CDD" id="cd01017">
    <property type="entry name" value="AdcA"/>
    <property type="match status" value="1"/>
</dbReference>
<dbReference type="PRINTS" id="PR00691">
    <property type="entry name" value="ADHESINB"/>
</dbReference>
<evidence type="ECO:0000256" key="6">
    <source>
        <dbReference type="SAM" id="MobiDB-lite"/>
    </source>
</evidence>
<evidence type="ECO:0000256" key="1">
    <source>
        <dbReference type="ARBA" id="ARBA00011028"/>
    </source>
</evidence>
<dbReference type="PRINTS" id="PR00690">
    <property type="entry name" value="ADHESNFAMILY"/>
</dbReference>
<dbReference type="PANTHER" id="PTHR42953">
    <property type="entry name" value="HIGH-AFFINITY ZINC UPTAKE SYSTEM PROTEIN ZNUA-RELATED"/>
    <property type="match status" value="1"/>
</dbReference>
<protein>
    <submittedName>
        <fullName evidence="8">Zinc ABC transporter substrate-binding protein</fullName>
    </submittedName>
</protein>
<dbReference type="PROSITE" id="PS51257">
    <property type="entry name" value="PROKAR_LIPOPROTEIN"/>
    <property type="match status" value="1"/>
</dbReference>
<sequence>MRVLSRSLAVLSLSVMLVASGCGSKANTADNTAENNGSAAAPESTEKTQVTEKLDIKTSFYPMYEFTKHVAGDLADVENLVPPGMEPHDWEPTAKDMAAISEADVLVYNGAGLEGWVEQVLDSAGKGLKSVEASKGIEIMEGSEEHEHGEEAEHAHTEEEQGHDESDHDHDHGGLDPHVWLSPKLAIQEVHNIEKGLSEAAPEYADQFKSNADAYITKLEALDKEYADALKDTKRKDFITQHAAFGYLAKQYGLTQVPIAGLSPEQEPSAAQMAEIVKFSQEHNVKTIFFETLVSSKIADTIAKEIGAKSDVLNPIEGLTEEEMADGLDYIAVMQQNLKALKTALNE</sequence>
<evidence type="ECO:0000256" key="4">
    <source>
        <dbReference type="RuleBase" id="RU003512"/>
    </source>
</evidence>
<dbReference type="GO" id="GO:0007155">
    <property type="term" value="P:cell adhesion"/>
    <property type="evidence" value="ECO:0007669"/>
    <property type="project" value="InterPro"/>
</dbReference>
<dbReference type="STRING" id="297318.BK138_29860"/>
<evidence type="ECO:0000256" key="2">
    <source>
        <dbReference type="ARBA" id="ARBA00022448"/>
    </source>
</evidence>
<dbReference type="RefSeq" id="WP_076175317.1">
    <property type="nucleotide sequence ID" value="NZ_MRTP01000014.1"/>
</dbReference>
<feature type="coiled-coil region" evidence="5">
    <location>
        <begin position="205"/>
        <end position="232"/>
    </location>
</feature>
<keyword evidence="2 4" id="KW-0813">Transport</keyword>
<evidence type="ECO:0000256" key="3">
    <source>
        <dbReference type="ARBA" id="ARBA00022729"/>
    </source>
</evidence>
<proteinExistence type="inferred from homology"/>
<organism evidence="8 9">
    <name type="scientific">Paenibacillus rhizosphaerae</name>
    <dbReference type="NCBI Taxonomy" id="297318"/>
    <lineage>
        <taxon>Bacteria</taxon>
        <taxon>Bacillati</taxon>
        <taxon>Bacillota</taxon>
        <taxon>Bacilli</taxon>
        <taxon>Bacillales</taxon>
        <taxon>Paenibacillaceae</taxon>
        <taxon>Paenibacillus</taxon>
    </lineage>
</organism>
<evidence type="ECO:0000313" key="8">
    <source>
        <dbReference type="EMBL" id="OMF49411.1"/>
    </source>
</evidence>
<keyword evidence="3 7" id="KW-0732">Signal</keyword>
<feature type="region of interest" description="Disordered" evidence="6">
    <location>
        <begin position="26"/>
        <end position="50"/>
    </location>
</feature>
<reference evidence="8 9" key="1">
    <citation type="submission" date="2016-11" db="EMBL/GenBank/DDBJ databases">
        <title>Paenibacillus species isolates.</title>
        <authorList>
            <person name="Beno S.M."/>
        </authorList>
    </citation>
    <scope>NUCLEOTIDE SEQUENCE [LARGE SCALE GENOMIC DNA]</scope>
    <source>
        <strain evidence="8 9">FSL R5-0378</strain>
    </source>
</reference>
<dbReference type="InterPro" id="IPR006128">
    <property type="entry name" value="Lipoprotein_PsaA-like"/>
</dbReference>
<keyword evidence="5" id="KW-0175">Coiled coil</keyword>
<comment type="similarity">
    <text evidence="1 4">Belongs to the bacterial solute-binding protein 9 family.</text>
</comment>
<dbReference type="Gene3D" id="3.40.50.1980">
    <property type="entry name" value="Nitrogenase molybdenum iron protein domain"/>
    <property type="match status" value="2"/>
</dbReference>
<feature type="chain" id="PRO_5039229425" evidence="7">
    <location>
        <begin position="20"/>
        <end position="347"/>
    </location>
</feature>
<evidence type="ECO:0000313" key="9">
    <source>
        <dbReference type="Proteomes" id="UP000187172"/>
    </source>
</evidence>
<dbReference type="PANTHER" id="PTHR42953:SF3">
    <property type="entry name" value="HIGH-AFFINITY ZINC UPTAKE SYSTEM PROTEIN ZNUA"/>
    <property type="match status" value="1"/>
</dbReference>
<accession>A0A1R1EC96</accession>
<feature type="signal peptide" evidence="7">
    <location>
        <begin position="1"/>
        <end position="19"/>
    </location>
</feature>
<dbReference type="InterPro" id="IPR006129">
    <property type="entry name" value="AdhesinB"/>
</dbReference>
<dbReference type="EMBL" id="MRTP01000014">
    <property type="protein sequence ID" value="OMF49411.1"/>
    <property type="molecule type" value="Genomic_DNA"/>
</dbReference>